<evidence type="ECO:0000313" key="4">
    <source>
        <dbReference type="EMBL" id="CAB4920212.1"/>
    </source>
</evidence>
<dbReference type="InterPro" id="IPR003439">
    <property type="entry name" value="ABC_transporter-like_ATP-bd"/>
</dbReference>
<keyword evidence="2" id="KW-0067">ATP-binding</keyword>
<dbReference type="AlphaFoldDB" id="A0A6J7HKV6"/>
<dbReference type="PANTHER" id="PTHR43158">
    <property type="entry name" value="SKFA PEPTIDE EXPORT ATP-BINDING PROTEIN SKFE"/>
    <property type="match status" value="1"/>
</dbReference>
<proteinExistence type="predicted"/>
<dbReference type="SMART" id="SM00382">
    <property type="entry name" value="AAA"/>
    <property type="match status" value="1"/>
</dbReference>
<dbReference type="InterPro" id="IPR027417">
    <property type="entry name" value="P-loop_NTPase"/>
</dbReference>
<dbReference type="SUPFAM" id="SSF52540">
    <property type="entry name" value="P-loop containing nucleoside triphosphate hydrolases"/>
    <property type="match status" value="1"/>
</dbReference>
<evidence type="ECO:0000256" key="1">
    <source>
        <dbReference type="ARBA" id="ARBA00022741"/>
    </source>
</evidence>
<dbReference type="Gene3D" id="3.40.50.300">
    <property type="entry name" value="P-loop containing nucleotide triphosphate hydrolases"/>
    <property type="match status" value="1"/>
</dbReference>
<evidence type="ECO:0000256" key="2">
    <source>
        <dbReference type="ARBA" id="ARBA00022840"/>
    </source>
</evidence>
<organism evidence="4">
    <name type="scientific">freshwater metagenome</name>
    <dbReference type="NCBI Taxonomy" id="449393"/>
    <lineage>
        <taxon>unclassified sequences</taxon>
        <taxon>metagenomes</taxon>
        <taxon>ecological metagenomes</taxon>
    </lineage>
</organism>
<accession>A0A6J7HKV6</accession>
<protein>
    <submittedName>
        <fullName evidence="4">Unannotated protein</fullName>
    </submittedName>
</protein>
<dbReference type="InterPro" id="IPR003593">
    <property type="entry name" value="AAA+_ATPase"/>
</dbReference>
<reference evidence="4" key="1">
    <citation type="submission" date="2020-05" db="EMBL/GenBank/DDBJ databases">
        <authorList>
            <person name="Chiriac C."/>
            <person name="Salcher M."/>
            <person name="Ghai R."/>
            <person name="Kavagutti S V."/>
        </authorList>
    </citation>
    <scope>NUCLEOTIDE SEQUENCE</scope>
</reference>
<dbReference type="GO" id="GO:0005524">
    <property type="term" value="F:ATP binding"/>
    <property type="evidence" value="ECO:0007669"/>
    <property type="project" value="UniProtKB-KW"/>
</dbReference>
<sequence length="291" mass="31471">MRQGYRESQLNNGHNLGIKMDFAVSFCSMATQSIAQLSDVHLRRGDKTILGPINFTISLGERWVVLGPNGAGKSTLLQILGTQIFPTSGTVTILDKAMGSVDLFELRTRIGVCSAINAQAIPLDEKVRDVVVTAAYAVSGRWNEDYDLWDESRALALLTTFGVRELGDRMYATLSEGERKRVQIARALMTDPEILLLDEPAGGLDVGGREDLLRRLASYSADPSAPASVLVTHHIEEIPVGTTHALLLKNGVVAVSGPASQVITSEHISAVFDTPIEVSSQSGRFFARTAH</sequence>
<evidence type="ECO:0000259" key="3">
    <source>
        <dbReference type="PROSITE" id="PS50893"/>
    </source>
</evidence>
<dbReference type="EMBL" id="CAFBMZ010000016">
    <property type="protein sequence ID" value="CAB4920212.1"/>
    <property type="molecule type" value="Genomic_DNA"/>
</dbReference>
<dbReference type="PANTHER" id="PTHR43158:SF2">
    <property type="entry name" value="SKFA PEPTIDE EXPORT ATP-BINDING PROTEIN SKFE"/>
    <property type="match status" value="1"/>
</dbReference>
<gene>
    <name evidence="4" type="ORF">UFOPK3684_00354</name>
</gene>
<name>A0A6J7HKV6_9ZZZZ</name>
<dbReference type="Pfam" id="PF00005">
    <property type="entry name" value="ABC_tran"/>
    <property type="match status" value="1"/>
</dbReference>
<dbReference type="GO" id="GO:0016887">
    <property type="term" value="F:ATP hydrolysis activity"/>
    <property type="evidence" value="ECO:0007669"/>
    <property type="project" value="InterPro"/>
</dbReference>
<dbReference type="PROSITE" id="PS50893">
    <property type="entry name" value="ABC_TRANSPORTER_2"/>
    <property type="match status" value="1"/>
</dbReference>
<feature type="domain" description="ABC transporter" evidence="3">
    <location>
        <begin position="35"/>
        <end position="275"/>
    </location>
</feature>
<keyword evidence="1" id="KW-0547">Nucleotide-binding</keyword>